<evidence type="ECO:0000259" key="27">
    <source>
        <dbReference type="PROSITE" id="PS50923"/>
    </source>
</evidence>
<dbReference type="SMART" id="SM00032">
    <property type="entry name" value="CCP"/>
    <property type="match status" value="1"/>
</dbReference>
<dbReference type="InterPro" id="IPR001314">
    <property type="entry name" value="Peptidase_S1A"/>
</dbReference>
<feature type="binding site" evidence="21">
    <location>
        <position position="75"/>
    </location>
    <ligand>
        <name>Ca(2+)</name>
        <dbReference type="ChEBI" id="CHEBI:29108"/>
        <label>1</label>
    </ligand>
</feature>
<dbReference type="OpenTargets" id="ENSG00000009724"/>
<keyword evidence="9" id="KW-0677">Repeat</keyword>
<evidence type="ECO:0000256" key="10">
    <source>
        <dbReference type="ARBA" id="ARBA00022801"/>
    </source>
</evidence>
<evidence type="ECO:0000256" key="14">
    <source>
        <dbReference type="ARBA" id="ARBA00022859"/>
    </source>
</evidence>
<feature type="binding site" evidence="21">
    <location>
        <position position="244"/>
    </location>
    <ligand>
        <name>Ca(2+)</name>
        <dbReference type="ChEBI" id="CHEBI:29108"/>
        <label>3</label>
    </ligand>
</feature>
<dbReference type="InterPro" id="IPR000742">
    <property type="entry name" value="EGF"/>
</dbReference>
<dbReference type="FunFam" id="2.60.120.290:FF:000006">
    <property type="entry name" value="Mannan-binding lectin serine protease 1"/>
    <property type="match status" value="1"/>
</dbReference>
<dbReference type="PANTHER" id="PTHR24255:SF10">
    <property type="entry name" value="MANNAN-BINDING LECTIN SERINE PROTEASE 2"/>
    <property type="match status" value="1"/>
</dbReference>
<keyword evidence="11" id="KW-0068">Autocatalytic cleavage</keyword>
<dbReference type="Pfam" id="PF00431">
    <property type="entry name" value="CUB"/>
    <property type="match status" value="2"/>
</dbReference>
<dbReference type="AlphaFoldDB" id="A0A8V8TPN3"/>
<dbReference type="Pfam" id="PF00084">
    <property type="entry name" value="Sushi"/>
    <property type="match status" value="1"/>
</dbReference>
<dbReference type="HGNC" id="HGNC:6902">
    <property type="gene designation" value="MASP2"/>
</dbReference>
<dbReference type="Gene3D" id="2.40.10.10">
    <property type="entry name" value="Trypsin-like serine proteases"/>
    <property type="match status" value="2"/>
</dbReference>
<keyword evidence="30 31" id="KW-1267">Proteomics identification</keyword>
<dbReference type="FunFam" id="2.10.70.10:FF:000016">
    <property type="entry name" value="Mannan-binding lectin serine protease 1"/>
    <property type="match status" value="1"/>
</dbReference>
<keyword evidence="4" id="KW-0399">Innate immunity</keyword>
<name>A0A8V8TPN3_HUMAN</name>
<dbReference type="Gene3D" id="2.10.25.10">
    <property type="entry name" value="Laminin"/>
    <property type="match status" value="1"/>
</dbReference>
<feature type="domain" description="Peptidase S1" evidence="26">
    <location>
        <begin position="379"/>
        <end position="618"/>
    </location>
</feature>
<feature type="disulfide bond" evidence="19">
    <location>
        <begin position="563"/>
        <end position="594"/>
    </location>
</feature>
<keyword evidence="16 19" id="KW-1015">Disulfide bond</keyword>
<reference evidence="28 29" key="2">
    <citation type="journal article" date="2004" name="Nature">
        <title>Finishing the euchromatic sequence of the human genome.</title>
        <authorList>
            <consortium name="International Human Genome Sequencing Consortium"/>
        </authorList>
    </citation>
    <scope>NUCLEOTIDE SEQUENCE [LARGE SCALE GENOMIC DNA]</scope>
</reference>
<evidence type="ECO:0000256" key="22">
    <source>
        <dbReference type="PROSITE-ProRule" id="PRU00059"/>
    </source>
</evidence>
<feature type="binding site" evidence="21">
    <location>
        <position position="281"/>
    </location>
    <ligand>
        <name>Ca(2+)</name>
        <dbReference type="ChEBI" id="CHEBI:29108"/>
        <label>3</label>
    </ligand>
</feature>
<dbReference type="InterPro" id="IPR049883">
    <property type="entry name" value="NOTCH1_EGF-like"/>
</dbReference>
<dbReference type="PANTHER" id="PTHR24255">
    <property type="entry name" value="COMPLEMENT COMPONENT 1, S SUBCOMPONENT-RELATED"/>
    <property type="match status" value="1"/>
</dbReference>
<reference evidence="28" key="5">
    <citation type="submission" date="2025-09" db="UniProtKB">
        <authorList>
            <consortium name="Ensembl"/>
        </authorList>
    </citation>
    <scope>IDENTIFICATION</scope>
</reference>
<feature type="disulfide bond" evidence="19">
    <location>
        <begin position="152"/>
        <end position="165"/>
    </location>
</feature>
<keyword evidence="6" id="KW-0645">Protease</keyword>
<feature type="active site" description="Charge relay system" evidence="18">
    <location>
        <position position="567"/>
    </location>
</feature>
<evidence type="ECO:0000256" key="13">
    <source>
        <dbReference type="ARBA" id="ARBA00022837"/>
    </source>
</evidence>
<feature type="binding site" evidence="21">
    <location>
        <position position="158"/>
    </location>
    <ligand>
        <name>Ca(2+)</name>
        <dbReference type="ChEBI" id="CHEBI:29108"/>
        <label>2</label>
    </ligand>
</feature>
<feature type="binding site" evidence="21">
    <location>
        <position position="141"/>
    </location>
    <ligand>
        <name>Ca(2+)</name>
        <dbReference type="ChEBI" id="CHEBI:29108"/>
        <label>2</label>
    </ligand>
</feature>
<protein>
    <submittedName>
        <fullName evidence="28">MBL associated serine protease 2</fullName>
    </submittedName>
</protein>
<reference evidence="28" key="4">
    <citation type="submission" date="2025-08" db="UniProtKB">
        <authorList>
            <consortium name="Ensembl"/>
        </authorList>
    </citation>
    <scope>IDENTIFICATION</scope>
</reference>
<organism evidence="28 29">
    <name type="scientific">Homo sapiens</name>
    <name type="common">Human</name>
    <dbReference type="NCBI Taxonomy" id="9606"/>
    <lineage>
        <taxon>Eukaryota</taxon>
        <taxon>Metazoa</taxon>
        <taxon>Chordata</taxon>
        <taxon>Craniata</taxon>
        <taxon>Vertebrata</taxon>
        <taxon>Euteleostomi</taxon>
        <taxon>Mammalia</taxon>
        <taxon>Eutheria</taxon>
        <taxon>Euarchontoglires</taxon>
        <taxon>Primates</taxon>
        <taxon>Haplorrhini</taxon>
        <taxon>Catarrhini</taxon>
        <taxon>Hominidae</taxon>
        <taxon>Homo</taxon>
    </lineage>
</organism>
<comment type="PTM">
    <text evidence="20">The iron and 2-oxoglutarate dependent 3-hydroxylation of aspartate and asparagine is (R) stereospecific within EGF domains.</text>
</comment>
<dbReference type="SUPFAM" id="SSF50494">
    <property type="entry name" value="Trypsin-like serine proteases"/>
    <property type="match status" value="1"/>
</dbReference>
<evidence type="ECO:0000256" key="7">
    <source>
        <dbReference type="ARBA" id="ARBA00022723"/>
    </source>
</evidence>
<dbReference type="FunFam" id="2.40.10.10:FF:000089">
    <property type="entry name" value="Mannan-binding lectin serine protease 2"/>
    <property type="match status" value="1"/>
</dbReference>
<dbReference type="SUPFAM" id="SSF57196">
    <property type="entry name" value="EGF/Laminin"/>
    <property type="match status" value="1"/>
</dbReference>
<keyword evidence="5 23" id="KW-0768">Sushi</keyword>
<dbReference type="GO" id="GO:0006958">
    <property type="term" value="P:complement activation, classical pathway"/>
    <property type="evidence" value="ECO:0007669"/>
    <property type="project" value="UniProtKB-KW"/>
</dbReference>
<evidence type="ECO:0000256" key="21">
    <source>
        <dbReference type="PIRSR" id="PIRSR001155-4"/>
    </source>
</evidence>
<feature type="disulfide bond" evidence="19 22">
    <location>
        <begin position="184"/>
        <end position="211"/>
    </location>
</feature>
<feature type="domain" description="CUB" evidence="25">
    <location>
        <begin position="184"/>
        <end position="296"/>
    </location>
</feature>
<feature type="signal peptide" evidence="24">
    <location>
        <begin position="1"/>
        <end position="15"/>
    </location>
</feature>
<dbReference type="SUPFAM" id="SSF49854">
    <property type="entry name" value="Spermadhesin, CUB domain"/>
    <property type="match status" value="2"/>
</dbReference>
<dbReference type="CDD" id="cd00054">
    <property type="entry name" value="EGF_CA"/>
    <property type="match status" value="1"/>
</dbReference>
<dbReference type="GO" id="GO:0048306">
    <property type="term" value="F:calcium-dependent protein binding"/>
    <property type="evidence" value="ECO:0007669"/>
    <property type="project" value="UniProtKB-ARBA"/>
</dbReference>
<feature type="binding site" evidence="21">
    <location>
        <position position="67"/>
    </location>
    <ligand>
        <name>Ca(2+)</name>
        <dbReference type="ChEBI" id="CHEBI:29108"/>
        <label>1</label>
    </ligand>
</feature>
<keyword evidence="3" id="KW-0245">EGF-like domain</keyword>
<evidence type="ECO:0000256" key="9">
    <source>
        <dbReference type="ARBA" id="ARBA00022737"/>
    </source>
</evidence>
<dbReference type="SMART" id="SM00020">
    <property type="entry name" value="Tryp_SPc"/>
    <property type="match status" value="1"/>
</dbReference>
<feature type="binding site" evidence="21">
    <location>
        <position position="234"/>
    </location>
    <ligand>
        <name>Ca(2+)</name>
        <dbReference type="ChEBI" id="CHEBI:29108"/>
        <label>3</label>
    </ligand>
</feature>
<feature type="disulfide bond" description="Interchain (between heavy and light chains)" evidence="19">
    <location>
        <begin position="368"/>
        <end position="486"/>
    </location>
</feature>
<feature type="chain" id="PRO_5036454444" evidence="24">
    <location>
        <begin position="16"/>
        <end position="620"/>
    </location>
</feature>
<feature type="active site" description="Charge relay system" evidence="18">
    <location>
        <position position="417"/>
    </location>
</feature>
<evidence type="ECO:0000256" key="2">
    <source>
        <dbReference type="ARBA" id="ARBA00022525"/>
    </source>
</evidence>
<feature type="binding site" evidence="21">
    <location>
        <position position="120"/>
    </location>
    <ligand>
        <name>Ca(2+)</name>
        <dbReference type="ChEBI" id="CHEBI:29108"/>
        <label>1</label>
    </ligand>
</feature>
<dbReference type="PIRSF" id="PIRSF001155">
    <property type="entry name" value="C1r_C1s_MASP"/>
    <property type="match status" value="1"/>
</dbReference>
<dbReference type="SMR" id="A0A8V8TPN3"/>
<sequence>MRLLTLLGLLCGSVATPLGPKWPEPVFGRLASPGFPGEYANDQERRWTLTAPPGYRLRLYFTHFDLELSHLCEYDFVKLSSGAKVLATLCGQESTDTERAPGKDTFYSLGSSLDITFRSDYSNEKPFTGFEAFYAAEDIDECQVAPGEAPTCDHHCHNHLGGFYCSCRAGYVLHRNKRTCSALCSGQVFTQRSGELSSPEYPRPYPKLSSCTYSISLEEGFSVILDFVESFDVETHPETLCPYDFLKIQTDREEHGPFCGKTLPHRIETKSNTVTITFVTDESGDHTGWKIHYTSTVVDCGPPDDLPSGRVEYITGPGVTTYKAVIQYSCEETFYTMKVNDGKYVCEADGFWTSSKGEKSLPVCEPVCGLSARTTGGRIYGGQKAKPGDFPWQVLILGGTTAAGALLYDNWVLTAAHAVYEQKHDASALDIRMGTLKRLSPHYTQAWSEAVFIHEGYTHDAGFDNDIALIKLNNKVVINSNITPICLPRKEAESFMRTDDIGTASGWGLTQRGFLARNLMYVDIPIVDHQKCTAAYEKPPYPRGSVTANMLCAGLESGGKDSCRGDSGGALVFLDSETERWFVGGIVSWGSMNCGEAGQYGVYTKVINYIPWIENIISDF</sequence>
<evidence type="ECO:0000256" key="11">
    <source>
        <dbReference type="ARBA" id="ARBA00022813"/>
    </source>
</evidence>
<dbReference type="SMART" id="SM00042">
    <property type="entry name" value="CUB"/>
    <property type="match status" value="2"/>
</dbReference>
<feature type="domain" description="CUB" evidence="25">
    <location>
        <begin position="11"/>
        <end position="137"/>
    </location>
</feature>
<dbReference type="InterPro" id="IPR001881">
    <property type="entry name" value="EGF-like_Ca-bd_dom"/>
</dbReference>
<dbReference type="CDD" id="cd00041">
    <property type="entry name" value="CUB"/>
    <property type="match status" value="2"/>
</dbReference>
<feature type="disulfide bond" evidence="19">
    <location>
        <begin position="300"/>
        <end position="346"/>
    </location>
</feature>
<evidence type="ECO:0000256" key="18">
    <source>
        <dbReference type="PIRSR" id="PIRSR001155-1"/>
    </source>
</evidence>
<evidence type="ECO:0000313" key="29">
    <source>
        <dbReference type="Proteomes" id="UP000005640"/>
    </source>
</evidence>
<dbReference type="EMBL" id="AL109811">
    <property type="status" value="NOT_ANNOTATED_CDS"/>
    <property type="molecule type" value="Genomic_DNA"/>
</dbReference>
<keyword evidence="12" id="KW-0720">Serine protease</keyword>
<dbReference type="PROSITE" id="PS50240">
    <property type="entry name" value="TRYPSIN_DOM"/>
    <property type="match status" value="1"/>
</dbReference>
<dbReference type="GO" id="GO:0004252">
    <property type="term" value="F:serine-type endopeptidase activity"/>
    <property type="evidence" value="ECO:0007669"/>
    <property type="project" value="InterPro"/>
</dbReference>
<dbReference type="GeneTree" id="ENSGT00950000183084"/>
<dbReference type="CDD" id="cd00190">
    <property type="entry name" value="Tryp_SPc"/>
    <property type="match status" value="1"/>
</dbReference>
<dbReference type="InterPro" id="IPR043504">
    <property type="entry name" value="Peptidase_S1_PA_chymotrypsin"/>
</dbReference>
<evidence type="ECO:0000256" key="19">
    <source>
        <dbReference type="PIRSR" id="PIRSR001155-2"/>
    </source>
</evidence>
<dbReference type="Gene3D" id="2.10.70.10">
    <property type="entry name" value="Complement Module, domain 1"/>
    <property type="match status" value="1"/>
</dbReference>
<evidence type="ECO:0000256" key="5">
    <source>
        <dbReference type="ARBA" id="ARBA00022659"/>
    </source>
</evidence>
<gene>
    <name evidence="28" type="primary">MASP2</name>
</gene>
<evidence type="ECO:0007829" key="30">
    <source>
        <dbReference type="PeptideAtlas" id="A0A8V8TPN3"/>
    </source>
</evidence>
<dbReference type="InterPro" id="IPR035976">
    <property type="entry name" value="Sushi/SCR/CCP_sf"/>
</dbReference>
<evidence type="ECO:0000256" key="20">
    <source>
        <dbReference type="PIRSR" id="PIRSR001155-3"/>
    </source>
</evidence>
<keyword evidence="20" id="KW-0597">Phosphoprotein</keyword>
<evidence type="ECO:0000256" key="8">
    <source>
        <dbReference type="ARBA" id="ARBA00022729"/>
    </source>
</evidence>
<evidence type="ECO:0000256" key="3">
    <source>
        <dbReference type="ARBA" id="ARBA00022536"/>
    </source>
</evidence>
<dbReference type="Pfam" id="PF00089">
    <property type="entry name" value="Trypsin"/>
    <property type="match status" value="1"/>
</dbReference>
<dbReference type="Gene3D" id="2.60.120.290">
    <property type="entry name" value="Spermadhesin, CUB domain"/>
    <property type="match status" value="2"/>
</dbReference>
<feature type="modified residue" description="Phosphoserine; by CK2" evidence="20">
    <location>
        <position position="197"/>
    </location>
</feature>
<dbReference type="FunFam" id="2.10.25.10:FF:000059">
    <property type="entry name" value="Mannan-binding lectin serine protease 1"/>
    <property type="match status" value="1"/>
</dbReference>
<keyword evidence="10" id="KW-0378">Hydrolase</keyword>
<dbReference type="PROSITE" id="PS50923">
    <property type="entry name" value="SUSHI"/>
    <property type="match status" value="1"/>
</dbReference>
<proteinExistence type="evidence at protein level"/>
<dbReference type="InterPro" id="IPR033116">
    <property type="entry name" value="TRYPSIN_SER"/>
</dbReference>
<feature type="disulfide bond" evidence="19">
    <location>
        <begin position="241"/>
        <end position="259"/>
    </location>
</feature>
<dbReference type="PROSITE" id="PS01187">
    <property type="entry name" value="EGF_CA"/>
    <property type="match status" value="1"/>
</dbReference>
<keyword evidence="8 24" id="KW-0732">Signal</keyword>
<accession>A0A8V8TPN3</accession>
<dbReference type="PRINTS" id="PR00722">
    <property type="entry name" value="CHYMOTRYPSIN"/>
</dbReference>
<dbReference type="InterPro" id="IPR024175">
    <property type="entry name" value="Pept_S1A_C1r/C1S/mannan-bd"/>
</dbReference>
<keyword evidence="17 20" id="KW-0379">Hydroxylation</keyword>
<feature type="disulfide bond" evidence="19">
    <location>
        <begin position="330"/>
        <end position="364"/>
    </location>
</feature>
<feature type="modified residue" description="(3R)-3-hydroxyasparagine" evidence="20">
    <location>
        <position position="158"/>
    </location>
</feature>
<dbReference type="PROSITE" id="PS00010">
    <property type="entry name" value="ASX_HYDROXYL"/>
    <property type="match status" value="1"/>
</dbReference>
<dbReference type="GO" id="GO:0006508">
    <property type="term" value="P:proteolysis"/>
    <property type="evidence" value="ECO:0007669"/>
    <property type="project" value="UniProtKB-KW"/>
</dbReference>
<evidence type="ECO:0000256" key="6">
    <source>
        <dbReference type="ARBA" id="ARBA00022670"/>
    </source>
</evidence>
<comment type="subcellular location">
    <subcellularLocation>
        <location evidence="1">Secreted</location>
    </subcellularLocation>
</comment>
<keyword evidence="29" id="KW-1185">Reference proteome</keyword>
<dbReference type="SMART" id="SM00179">
    <property type="entry name" value="EGF_CA"/>
    <property type="match status" value="1"/>
</dbReference>
<feature type="binding site" evidence="21">
    <location>
        <position position="283"/>
    </location>
    <ligand>
        <name>Ca(2+)</name>
        <dbReference type="ChEBI" id="CHEBI:29108"/>
        <label>3</label>
    </ligand>
</feature>
<dbReference type="GO" id="GO:0001867">
    <property type="term" value="P:complement activation, lectin pathway"/>
    <property type="evidence" value="ECO:0007669"/>
    <property type="project" value="UniProtKB-ARBA"/>
</dbReference>
<feature type="disulfide bond" evidence="19">
    <location>
        <begin position="167"/>
        <end position="180"/>
    </location>
</feature>
<evidence type="ECO:0000259" key="26">
    <source>
        <dbReference type="PROSITE" id="PS50240"/>
    </source>
</evidence>
<keyword evidence="2" id="KW-0964">Secreted</keyword>
<reference evidence="28 29" key="3">
    <citation type="journal article" date="2006" name="Nature">
        <title>The DNA sequence and biological annotation of human chromosome 1.</title>
        <authorList>
            <person name="Gregory S.G."/>
            <person name="Barlow K.F."/>
            <person name="McLay K.E."/>
            <person name="Kaul R."/>
            <person name="Swarbreck D."/>
            <person name="Dunham A."/>
            <person name="Scott C.E."/>
            <person name="Howe K.L."/>
            <person name="Woodfine K."/>
            <person name="Spencer C.C."/>
            <person name="Jones M.C."/>
            <person name="Gillson C."/>
            <person name="Searle S."/>
            <person name="Zhou Y."/>
            <person name="Kokocinski F."/>
            <person name="McDonald L."/>
            <person name="Evans R."/>
            <person name="Phillips K."/>
            <person name="Atkinson A."/>
            <person name="Cooper R."/>
            <person name="Jones C."/>
            <person name="Hall R.E."/>
            <person name="Andrews T.D."/>
            <person name="Lloyd C."/>
            <person name="Ainscough R."/>
            <person name="Almeida J.P."/>
            <person name="Ambrose K.D."/>
            <person name="Anderson F."/>
            <person name="Andrew R.W."/>
            <person name="Ashwell R.I."/>
            <person name="Aubin K."/>
            <person name="Babbage A.K."/>
            <person name="Bagguley C.L."/>
            <person name="Bailey J."/>
            <person name="Beasley H."/>
            <person name="Bethel G."/>
            <person name="Bird C.P."/>
            <person name="Bray-Allen S."/>
            <person name="Brown J.Y."/>
            <person name="Brown A.J."/>
            <person name="Buckley D."/>
            <person name="Burton J."/>
            <person name="Bye J."/>
            <person name="Carder C."/>
            <person name="Chapman J.C."/>
            <person name="Clark S.Y."/>
            <person name="Clarke G."/>
            <person name="Clee C."/>
            <person name="Cobley V."/>
            <person name="Collier R.E."/>
            <person name="Corby N."/>
            <person name="Coville G.J."/>
            <person name="Davies J."/>
            <person name="Deadman R."/>
            <person name="Dunn M."/>
            <person name="Earthrowl M."/>
            <person name="Ellington A.G."/>
            <person name="Errington H."/>
            <person name="Frankish A."/>
            <person name="Frankland J."/>
            <person name="French L."/>
            <person name="Garner P."/>
            <person name="Garnett J."/>
            <person name="Gay L."/>
            <person name="Ghori M.R."/>
            <person name="Gibson R."/>
            <person name="Gilby L.M."/>
            <person name="Gillett W."/>
            <person name="Glithero R.J."/>
            <person name="Grafham D.V."/>
            <person name="Griffiths C."/>
            <person name="Griffiths-Jones S."/>
            <person name="Grocock R."/>
            <person name="Hammond S."/>
            <person name="Harrison E.S."/>
            <person name="Hart E."/>
            <person name="Haugen E."/>
            <person name="Heath P.D."/>
            <person name="Holmes S."/>
            <person name="Holt K."/>
            <person name="Howden P.J."/>
            <person name="Hunt A.R."/>
            <person name="Hunt S.E."/>
            <person name="Hunter G."/>
            <person name="Isherwood J."/>
            <person name="James R."/>
            <person name="Johnson C."/>
            <person name="Johnson D."/>
            <person name="Joy A."/>
            <person name="Kay M."/>
            <person name="Kershaw J.K."/>
            <person name="Kibukawa M."/>
            <person name="Kimberley A.M."/>
            <person name="King A."/>
            <person name="Knights A.J."/>
            <person name="Lad H."/>
            <person name="Laird G."/>
            <person name="Lawlor S."/>
            <person name="Leongamornlert D.A."/>
            <person name="Lloyd D.M."/>
            <person name="Loveland J."/>
            <person name="Lovell J."/>
            <person name="Lush M.J."/>
            <person name="Lyne R."/>
            <person name="Martin S."/>
            <person name="Mashreghi-Mohammadi M."/>
            <person name="Matthews L."/>
            <person name="Matthews N.S."/>
            <person name="McLaren S."/>
            <person name="Milne S."/>
            <person name="Mistry S."/>
            <person name="Moore M.J."/>
            <person name="Nickerson T."/>
            <person name="O'Dell C.N."/>
            <person name="Oliver K."/>
            <person name="Palmeiri A."/>
            <person name="Palmer S.A."/>
            <person name="Parker A."/>
            <person name="Patel D."/>
            <person name="Pearce A.V."/>
            <person name="Peck A.I."/>
            <person name="Pelan S."/>
            <person name="Phelps K."/>
            <person name="Phillimore B.J."/>
            <person name="Plumb R."/>
            <person name="Rajan J."/>
            <person name="Raymond C."/>
            <person name="Rouse G."/>
            <person name="Saenphimmachak C."/>
            <person name="Sehra H.K."/>
            <person name="Sheridan E."/>
            <person name="Shownkeen R."/>
            <person name="Sims S."/>
            <person name="Skuce C.D."/>
            <person name="Smith M."/>
            <person name="Steward C."/>
            <person name="Subramanian S."/>
            <person name="Sycamore N."/>
            <person name="Tracey A."/>
            <person name="Tromans A."/>
            <person name="Van Helmond Z."/>
            <person name="Wall M."/>
            <person name="Wallis J.M."/>
            <person name="White S."/>
            <person name="Whitehead S.L."/>
            <person name="Wilkinson J.E."/>
            <person name="Willey D.L."/>
            <person name="Williams H."/>
            <person name="Wilming L."/>
            <person name="Wray P.W."/>
            <person name="Wu Z."/>
            <person name="Coulson A."/>
            <person name="Vaudin M."/>
            <person name="Sulston J.E."/>
            <person name="Durbin R."/>
            <person name="Hubbard T."/>
            <person name="Wooster R."/>
            <person name="Dunham I."/>
            <person name="Carter N.P."/>
            <person name="McVean G."/>
            <person name="Ross M.T."/>
            <person name="Harrow J."/>
            <person name="Olson M.V."/>
            <person name="Beck S."/>
            <person name="Rogers J."/>
            <person name="Bentley D.R."/>
            <person name="Banerjee R."/>
            <person name="Bryant S.P."/>
            <person name="Burford D.C."/>
            <person name="Burrill W.D."/>
            <person name="Clegg S.M."/>
            <person name="Dhami P."/>
            <person name="Dovey O."/>
            <person name="Faulkner L.M."/>
            <person name="Gribble S.M."/>
            <person name="Langford C.F."/>
            <person name="Pandian R.D."/>
            <person name="Porter K.M."/>
            <person name="Prigmore E."/>
        </authorList>
    </citation>
    <scope>NUCLEOTIDE SEQUENCE [LARGE SCALE GENOMIC DNA]</scope>
</reference>
<evidence type="ECO:0000259" key="25">
    <source>
        <dbReference type="PROSITE" id="PS01180"/>
    </source>
</evidence>
<evidence type="ECO:0000256" key="24">
    <source>
        <dbReference type="SAM" id="SignalP"/>
    </source>
</evidence>
<dbReference type="Ensembl" id="ENST00000700091.1">
    <property type="protein sequence ID" value="ENSP00000514790.1"/>
    <property type="gene ID" value="ENSG00000009724.18"/>
</dbReference>
<dbReference type="FunFam" id="2.60.120.290:FF:000012">
    <property type="entry name" value="mannan-binding lectin serine protease 1 isoform X1"/>
    <property type="match status" value="1"/>
</dbReference>
<dbReference type="GO" id="GO:0005576">
    <property type="term" value="C:extracellular region"/>
    <property type="evidence" value="ECO:0007669"/>
    <property type="project" value="UniProtKB-SubCell"/>
</dbReference>
<dbReference type="Pfam" id="PF07645">
    <property type="entry name" value="EGF_CA"/>
    <property type="match status" value="1"/>
</dbReference>
<dbReference type="PROSITE" id="PS01180">
    <property type="entry name" value="CUB"/>
    <property type="match status" value="2"/>
</dbReference>
<dbReference type="InterPro" id="IPR000859">
    <property type="entry name" value="CUB_dom"/>
</dbReference>
<keyword evidence="14" id="KW-0391">Immunity</keyword>
<keyword evidence="7 21" id="KW-0479">Metal-binding</keyword>
<dbReference type="InterPro" id="IPR009003">
    <property type="entry name" value="Peptidase_S1_PA"/>
</dbReference>
<feature type="disulfide bond" evidence="19">
    <location>
        <begin position="142"/>
        <end position="156"/>
    </location>
</feature>
<evidence type="ECO:0000256" key="12">
    <source>
        <dbReference type="ARBA" id="ARBA00022825"/>
    </source>
</evidence>
<evidence type="ECO:0000313" key="28">
    <source>
        <dbReference type="Ensembl" id="ENSP00000514790.1"/>
    </source>
</evidence>
<evidence type="ECO:0000256" key="23">
    <source>
        <dbReference type="PROSITE-ProRule" id="PRU00302"/>
    </source>
</evidence>
<dbReference type="InterPro" id="IPR018097">
    <property type="entry name" value="EGF_Ca-bd_CS"/>
</dbReference>
<dbReference type="Ensembl" id="ENST00000700091.1">
    <property type="protein sequence ID" value="ENSP00000514790.1"/>
    <property type="gene ID" value="ENSG00000009724.19"/>
</dbReference>
<evidence type="ECO:0007829" key="31">
    <source>
        <dbReference type="ProteomicsDB" id="A0A8V8TPN3"/>
    </source>
</evidence>
<dbReference type="SMART" id="SM00181">
    <property type="entry name" value="EGF"/>
    <property type="match status" value="1"/>
</dbReference>
<evidence type="ECO:0000256" key="17">
    <source>
        <dbReference type="ARBA" id="ARBA00023278"/>
    </source>
</evidence>
<feature type="active site" description="Charge relay system" evidence="18">
    <location>
        <position position="466"/>
    </location>
</feature>
<dbReference type="PROSITE" id="PS00135">
    <property type="entry name" value="TRYPSIN_SER"/>
    <property type="match status" value="1"/>
</dbReference>
<feature type="binding site" evidence="21">
    <location>
        <position position="138"/>
    </location>
    <ligand>
        <name>Ca(2+)</name>
        <dbReference type="ChEBI" id="CHEBI:29108"/>
        <label>2</label>
    </ligand>
</feature>
<feature type="binding site" evidence="21">
    <location>
        <position position="162"/>
    </location>
    <ligand>
        <name>Ca(2+)</name>
        <dbReference type="ChEBI" id="CHEBI:29108"/>
        <label>2</label>
    </ligand>
</feature>
<dbReference type="InterPro" id="IPR000152">
    <property type="entry name" value="EGF-type_Asp/Asn_hydroxyl_site"/>
</dbReference>
<evidence type="ECO:0000256" key="1">
    <source>
        <dbReference type="ARBA" id="ARBA00004613"/>
    </source>
</evidence>
<dbReference type="InterPro" id="IPR000436">
    <property type="entry name" value="Sushi_SCR_CCP_dom"/>
</dbReference>
<evidence type="ECO:0000256" key="15">
    <source>
        <dbReference type="ARBA" id="ARBA00022875"/>
    </source>
</evidence>
<comment type="caution">
    <text evidence="23">Lacks conserved residue(s) required for the propagation of feature annotation.</text>
</comment>
<feature type="binding site" evidence="21">
    <location>
        <position position="122"/>
    </location>
    <ligand>
        <name>Ca(2+)</name>
        <dbReference type="ChEBI" id="CHEBI:29108"/>
        <label>1</label>
    </ligand>
</feature>
<dbReference type="GO" id="GO:0005509">
    <property type="term" value="F:calcium ion binding"/>
    <property type="evidence" value="ECO:0007669"/>
    <property type="project" value="InterPro"/>
</dbReference>
<dbReference type="InterPro" id="IPR001254">
    <property type="entry name" value="Trypsin_dom"/>
</dbReference>
<dbReference type="PROSITE" id="PS01186">
    <property type="entry name" value="EGF_2"/>
    <property type="match status" value="1"/>
</dbReference>
<keyword evidence="15" id="KW-0180">Complement pathway</keyword>
<evidence type="ECO:0000256" key="4">
    <source>
        <dbReference type="ARBA" id="ARBA00022588"/>
    </source>
</evidence>
<feature type="disulfide bond" evidence="19">
    <location>
        <begin position="532"/>
        <end position="552"/>
    </location>
</feature>
<feature type="domain" description="Sushi" evidence="27">
    <location>
        <begin position="298"/>
        <end position="366"/>
    </location>
</feature>
<dbReference type="InterPro" id="IPR035914">
    <property type="entry name" value="Sperma_CUB_dom_sf"/>
</dbReference>
<keyword evidence="13 21" id="KW-0106">Calcium</keyword>
<dbReference type="OrthoDB" id="9985152at2759"/>
<feature type="disulfide bond" evidence="19">
    <location>
        <begin position="72"/>
        <end position="90"/>
    </location>
</feature>
<dbReference type="Proteomes" id="UP000005640">
    <property type="component" value="Chromosome 1"/>
</dbReference>
<dbReference type="EMBL" id="KF495863">
    <property type="status" value="NOT_ANNOTATED_CDS"/>
    <property type="molecule type" value="Genomic_DNA"/>
</dbReference>
<dbReference type="SUPFAM" id="SSF57535">
    <property type="entry name" value="Complement control module/SCR domain"/>
    <property type="match status" value="1"/>
</dbReference>
<reference evidence="28 29" key="1">
    <citation type="journal article" date="2001" name="Nature">
        <title>Initial sequencing and analysis of the human genome.</title>
        <authorList>
            <consortium name="International Human Genome Sequencing Consortium"/>
            <person name="Lander E.S."/>
            <person name="Linton L.M."/>
            <person name="Birren B."/>
            <person name="Nusbaum C."/>
            <person name="Zody M.C."/>
            <person name="Baldwin J."/>
            <person name="Devon K."/>
            <person name="Dewar K."/>
            <person name="Doyle M."/>
            <person name="FitzHugh W."/>
            <person name="Funke R."/>
            <person name="Gage D."/>
            <person name="Harris K."/>
            <person name="Heaford A."/>
            <person name="Howland J."/>
            <person name="Kann L."/>
            <person name="Lehoczky J."/>
            <person name="LeVine R."/>
            <person name="McEwan P."/>
            <person name="McKernan K."/>
            <person name="Meldrim J."/>
            <person name="Mesirov J.P."/>
            <person name="Miranda C."/>
            <person name="Morris W."/>
            <person name="Naylor J."/>
            <person name="Raymond C."/>
            <person name="Rosetti M."/>
            <person name="Santos R."/>
            <person name="Sheridan A."/>
            <person name="Sougnez C."/>
            <person name="Stange-Thomann N."/>
            <person name="Stojanovic N."/>
            <person name="Subramanian A."/>
            <person name="Wyman D."/>
            <person name="Rogers J."/>
            <person name="Sulston J."/>
            <person name="Ainscough R."/>
            <person name="Beck S."/>
            <person name="Bentley D."/>
            <person name="Burton J."/>
            <person name="Clee C."/>
            <person name="Carter N."/>
            <person name="Coulson A."/>
            <person name="Deadman R."/>
            <person name="Deloukas P."/>
            <person name="Dunham A."/>
            <person name="Dunham I."/>
            <person name="Durbin R."/>
            <person name="French L."/>
            <person name="Grafham D."/>
            <person name="Gregory S."/>
            <person name="Hubbard T."/>
            <person name="Humphray S."/>
            <person name="Hunt A."/>
            <person name="Jones M."/>
            <person name="Lloyd C."/>
            <person name="McMurray A."/>
            <person name="Matthews L."/>
            <person name="Mercer S."/>
            <person name="Milne S."/>
            <person name="Mullikin J.C."/>
            <person name="Mungall A."/>
            <person name="Plumb R."/>
            <person name="Ross M."/>
            <person name="Shownkeen R."/>
            <person name="Sims S."/>
            <person name="Waterston R.H."/>
            <person name="Wilson R.K."/>
            <person name="Hillier L.W."/>
            <person name="McPherson J.D."/>
            <person name="Marra M.A."/>
            <person name="Mardis E.R."/>
            <person name="Fulton L.A."/>
            <person name="Chinwalla A.T."/>
            <person name="Pepin K.H."/>
            <person name="Gish W.R."/>
            <person name="Chissoe S.L."/>
            <person name="Wendl M.C."/>
            <person name="Delehaunty K.D."/>
            <person name="Miner T.L."/>
            <person name="Delehaunty A."/>
            <person name="Kramer J.B."/>
            <person name="Cook L.L."/>
            <person name="Fulton R.S."/>
            <person name="Johnson D.L."/>
            <person name="Minx P.J."/>
            <person name="Clifton S.W."/>
            <person name="Hawkins T."/>
            <person name="Branscomb E."/>
            <person name="Predki P."/>
            <person name="Richardson P."/>
            <person name="Wenning S."/>
            <person name="Slezak T."/>
            <person name="Doggett N."/>
            <person name="Cheng J.F."/>
            <person name="Olsen A."/>
            <person name="Lucas S."/>
            <person name="Elkin C."/>
            <person name="Uberbacher E."/>
            <person name="Frazier M."/>
            <person name="Gibbs R.A."/>
            <person name="Muzny D.M."/>
            <person name="Scherer S.E."/>
            <person name="Bouck J.B."/>
            <person name="Sodergren E.J."/>
            <person name="Worley K.C."/>
            <person name="Rives C.M."/>
            <person name="Gorrell J.H."/>
            <person name="Metzker M.L."/>
            <person name="Naylor S.L."/>
            <person name="Kucherlapati R.S."/>
            <person name="Nelson D.L."/>
            <person name="Weinstock G.M."/>
            <person name="Sakaki Y."/>
            <person name="Fujiyama A."/>
            <person name="Hattori M."/>
            <person name="Yada T."/>
            <person name="Toyoda A."/>
            <person name="Itoh T."/>
            <person name="Kawagoe C."/>
            <person name="Watanabe H."/>
            <person name="Totoki Y."/>
            <person name="Taylor T."/>
            <person name="Weissenbach J."/>
            <person name="Heilig R."/>
            <person name="Saurin W."/>
            <person name="Artiguenave F."/>
            <person name="Brottier P."/>
            <person name="Bruls T."/>
            <person name="Pelletier E."/>
            <person name="Robert C."/>
            <person name="Wincker P."/>
            <person name="Smith D.R."/>
            <person name="Doucette-Stamm L."/>
            <person name="Rubenfield M."/>
            <person name="Weinstock K."/>
            <person name="Lee H.M."/>
            <person name="Dubois J."/>
            <person name="Rosenthal A."/>
            <person name="Platzer M."/>
            <person name="Nyakatura G."/>
            <person name="Taudien S."/>
            <person name="Rump A."/>
            <person name="Yang H."/>
            <person name="Yu J."/>
            <person name="Wang J."/>
            <person name="Huang G."/>
            <person name="Gu J."/>
            <person name="Hood L."/>
            <person name="Rowen L."/>
            <person name="Madan A."/>
            <person name="Qin S."/>
            <person name="Davis R.W."/>
            <person name="Federspiel N.A."/>
            <person name="Abola A.P."/>
            <person name="Proctor M.J."/>
            <person name="Myers R.M."/>
            <person name="Schmutz J."/>
            <person name="Dickson M."/>
            <person name="Grimwood J."/>
            <person name="Cox D.R."/>
            <person name="Olson M.V."/>
            <person name="Kaul R."/>
            <person name="Raymond C."/>
            <person name="Shimizu N."/>
            <person name="Kawasaki K."/>
            <person name="Minoshima S."/>
            <person name="Evans G.A."/>
            <person name="Athanasiou M."/>
            <person name="Schultz R."/>
            <person name="Roe B.A."/>
            <person name="Chen F."/>
            <person name="Pan H."/>
            <person name="Ramser J."/>
            <person name="Lehrach H."/>
            <person name="Reinhardt R."/>
            <person name="McCombie W.R."/>
            <person name="de la Bastide M."/>
            <person name="Dedhia N."/>
            <person name="Blocker H."/>
            <person name="Hornischer K."/>
            <person name="Nordsiek G."/>
            <person name="Agarwala R."/>
            <person name="Aravind L."/>
            <person name="Bailey J.A."/>
            <person name="Bateman A."/>
            <person name="Batzoglou S."/>
            <person name="Birney E."/>
            <person name="Bork P."/>
            <person name="Brown D.G."/>
            <person name="Burge C.B."/>
            <person name="Cerutti L."/>
            <person name="Chen H.C."/>
            <person name="Church D."/>
            <person name="Clamp M."/>
            <person name="Copley R.R."/>
            <person name="Doerks T."/>
            <person name="Eddy S.R."/>
            <person name="Eichler E.E."/>
            <person name="Furey T.S."/>
            <person name="Galagan J."/>
            <person name="Gilbert J.G."/>
            <person name="Harmon C."/>
            <person name="Hayashizaki Y."/>
            <person name="Haussler D."/>
            <person name="Hermjakob H."/>
            <person name="Hokamp K."/>
            <person name="Jang W."/>
            <person name="Johnson L.S."/>
            <person name="Jones T.A."/>
            <person name="Kasif S."/>
            <person name="Kaspryzk A."/>
            <person name="Kennedy S."/>
            <person name="Kent W.J."/>
            <person name="Kitts P."/>
            <person name="Koonin E.V."/>
            <person name="Korf I."/>
            <person name="Kulp D."/>
            <person name="Lancet D."/>
            <person name="Lowe T.M."/>
            <person name="McLysaght A."/>
            <person name="Mikkelsen T."/>
            <person name="Moran J.V."/>
            <person name="Mulder N."/>
            <person name="Pollara V.J."/>
            <person name="Ponting C.P."/>
            <person name="Schuler G."/>
            <person name="Schultz J."/>
            <person name="Slater G."/>
            <person name="Smit A.F."/>
            <person name="Stupka E."/>
            <person name="Szustakowski J."/>
            <person name="Thierry-Mieg D."/>
            <person name="Thierry-Mieg J."/>
            <person name="Wagner L."/>
            <person name="Wallis J."/>
            <person name="Wheeler R."/>
            <person name="Williams A."/>
            <person name="Wolf Y.I."/>
            <person name="Wolfe K.H."/>
            <person name="Yang S.P."/>
            <person name="Yeh R.F."/>
            <person name="Collins F."/>
            <person name="Guyer M.S."/>
            <person name="Peterson J."/>
            <person name="Felsenfeld A."/>
            <person name="Wetterstrand K.A."/>
            <person name="Patrinos A."/>
            <person name="Morgan M.J."/>
            <person name="de Jong P."/>
            <person name="Catanese J.J."/>
            <person name="Osoegawa K."/>
            <person name="Shizuya H."/>
            <person name="Choi S."/>
            <person name="Chen Y.J."/>
        </authorList>
    </citation>
    <scope>NUCLEOTIDE SEQUENCE [LARGE SCALE GENOMIC DNA]</scope>
</reference>
<evidence type="ECO:0000256" key="16">
    <source>
        <dbReference type="ARBA" id="ARBA00023157"/>
    </source>
</evidence>